<name>A0A1H9XAI6_BUTFI</name>
<proteinExistence type="predicted"/>
<dbReference type="RefSeq" id="WP_074759130.1">
    <property type="nucleotide sequence ID" value="NZ_FOGJ01000052.1"/>
</dbReference>
<dbReference type="Proteomes" id="UP000182584">
    <property type="component" value="Unassembled WGS sequence"/>
</dbReference>
<gene>
    <name evidence="1" type="ORF">SAMN04487884_1522</name>
</gene>
<dbReference type="OrthoDB" id="8610837at2"/>
<sequence>MIVLDLKVDNFYAFKDFHVNFSYPKKIVGSYIESEHLEGRSNFRYKKVNIIMGANATGKTTLGSMFMDIFNLIDKKNYSYLLDSICDKKKSATFTIEIASDTNKMYRVHCVIAAKKQLEYKYTAEDLSIHVDVVDILTNDSYEICARKLDEMADYKRKTSFQDELDKIEQLYWLFESPLDFYDEYSVPGKDSLFLNILDKVMRALDPAIKSVTKVPNIDAAYAITINNMKIILQNGVKLDTQYLSSGTLAGIGVSRVLYSIMRGKNKFYYCDEKFSYIHSEIEKAILAVMIEKIRPNEQLFFTTHNTEILEMNLPKHSFLFMKKSQYDDESYIECISASSLLKRNTDSLKKAVENDLFGTAPSTELIYEIEELA</sequence>
<reference evidence="1 2" key="1">
    <citation type="submission" date="2016-10" db="EMBL/GenBank/DDBJ databases">
        <authorList>
            <person name="de Groot N.N."/>
        </authorList>
    </citation>
    <scope>NUCLEOTIDE SEQUENCE [LARGE SCALE GENOMIC DNA]</scope>
    <source>
        <strain evidence="1 2">AR40</strain>
    </source>
</reference>
<dbReference type="InterPro" id="IPR027417">
    <property type="entry name" value="P-loop_NTPase"/>
</dbReference>
<protein>
    <submittedName>
        <fullName evidence="1">ATPase/GTPase, AAA15 family</fullName>
    </submittedName>
</protein>
<evidence type="ECO:0000313" key="1">
    <source>
        <dbReference type="EMBL" id="SES43142.1"/>
    </source>
</evidence>
<dbReference type="PANTHER" id="PTHR40396:SF1">
    <property type="entry name" value="ATPASE AAA-TYPE CORE DOMAIN-CONTAINING PROTEIN"/>
    <property type="match status" value="1"/>
</dbReference>
<evidence type="ECO:0000313" key="2">
    <source>
        <dbReference type="Proteomes" id="UP000182584"/>
    </source>
</evidence>
<accession>A0A1H9XAI6</accession>
<dbReference type="PANTHER" id="PTHR40396">
    <property type="entry name" value="ATPASE-LIKE PROTEIN"/>
    <property type="match status" value="1"/>
</dbReference>
<dbReference type="Gene3D" id="3.40.50.300">
    <property type="entry name" value="P-loop containing nucleotide triphosphate hydrolases"/>
    <property type="match status" value="1"/>
</dbReference>
<dbReference type="EMBL" id="FOGJ01000052">
    <property type="protein sequence ID" value="SES43142.1"/>
    <property type="molecule type" value="Genomic_DNA"/>
</dbReference>
<organism evidence="1 2">
    <name type="scientific">Butyrivibrio fibrisolvens</name>
    <dbReference type="NCBI Taxonomy" id="831"/>
    <lineage>
        <taxon>Bacteria</taxon>
        <taxon>Bacillati</taxon>
        <taxon>Bacillota</taxon>
        <taxon>Clostridia</taxon>
        <taxon>Lachnospirales</taxon>
        <taxon>Lachnospiraceae</taxon>
        <taxon>Butyrivibrio</taxon>
    </lineage>
</organism>
<dbReference type="AlphaFoldDB" id="A0A1H9XAI6"/>
<dbReference type="SUPFAM" id="SSF52540">
    <property type="entry name" value="P-loop containing nucleoside triphosphate hydrolases"/>
    <property type="match status" value="1"/>
</dbReference>